<dbReference type="Gene3D" id="2.60.120.200">
    <property type="match status" value="1"/>
</dbReference>
<evidence type="ECO:0000256" key="1">
    <source>
        <dbReference type="SAM" id="MobiDB-lite"/>
    </source>
</evidence>
<dbReference type="SUPFAM" id="SSF49899">
    <property type="entry name" value="Concanavalin A-like lectins/glucanases"/>
    <property type="match status" value="1"/>
</dbReference>
<sequence>NGVFLKLHFEVTWAAQGGLVKTDCSTAPFTASYLGYNEEACDVSNGKSSCPNGSEQGSSSGSWLSQELDSTRQERMRCRMRAA</sequence>
<dbReference type="AlphaFoldDB" id="A0A816WBP5"/>
<protein>
    <submittedName>
        <fullName evidence="2">(rape) hypothetical protein</fullName>
    </submittedName>
</protein>
<reference evidence="2" key="1">
    <citation type="submission" date="2021-01" db="EMBL/GenBank/DDBJ databases">
        <authorList>
            <consortium name="Genoscope - CEA"/>
            <person name="William W."/>
        </authorList>
    </citation>
    <scope>NUCLEOTIDE SEQUENCE</scope>
</reference>
<name>A0A816WBP5_BRANA</name>
<feature type="non-terminal residue" evidence="2">
    <location>
        <position position="1"/>
    </location>
</feature>
<organism evidence="2">
    <name type="scientific">Brassica napus</name>
    <name type="common">Rape</name>
    <dbReference type="NCBI Taxonomy" id="3708"/>
    <lineage>
        <taxon>Eukaryota</taxon>
        <taxon>Viridiplantae</taxon>
        <taxon>Streptophyta</taxon>
        <taxon>Embryophyta</taxon>
        <taxon>Tracheophyta</taxon>
        <taxon>Spermatophyta</taxon>
        <taxon>Magnoliopsida</taxon>
        <taxon>eudicotyledons</taxon>
        <taxon>Gunneridae</taxon>
        <taxon>Pentapetalae</taxon>
        <taxon>rosids</taxon>
        <taxon>malvids</taxon>
        <taxon>Brassicales</taxon>
        <taxon>Brassicaceae</taxon>
        <taxon>Brassiceae</taxon>
        <taxon>Brassica</taxon>
    </lineage>
</organism>
<feature type="compositionally biased region" description="Low complexity" evidence="1">
    <location>
        <begin position="54"/>
        <end position="68"/>
    </location>
</feature>
<evidence type="ECO:0000313" key="2">
    <source>
        <dbReference type="EMBL" id="CAF2131395.1"/>
    </source>
</evidence>
<dbReference type="InterPro" id="IPR013320">
    <property type="entry name" value="ConA-like_dom_sf"/>
</dbReference>
<proteinExistence type="predicted"/>
<feature type="region of interest" description="Disordered" evidence="1">
    <location>
        <begin position="44"/>
        <end position="83"/>
    </location>
</feature>
<dbReference type="Proteomes" id="UP001295469">
    <property type="component" value="Chromosome A03"/>
</dbReference>
<gene>
    <name evidence="2" type="ORF">DARMORV10_A03P56250.1</name>
</gene>
<accession>A0A816WBP5</accession>
<dbReference type="EMBL" id="HG994357">
    <property type="protein sequence ID" value="CAF2131395.1"/>
    <property type="molecule type" value="Genomic_DNA"/>
</dbReference>